<dbReference type="EMBL" id="BAAARB010000003">
    <property type="protein sequence ID" value="GAA2372252.1"/>
    <property type="molecule type" value="Genomic_DNA"/>
</dbReference>
<comment type="caution">
    <text evidence="1">The sequence shown here is derived from an EMBL/GenBank/DDBJ whole genome shotgun (WGS) entry which is preliminary data.</text>
</comment>
<dbReference type="InterPro" id="IPR036390">
    <property type="entry name" value="WH_DNA-bd_sf"/>
</dbReference>
<gene>
    <name evidence="1" type="ORF">GCM10009855_09470</name>
</gene>
<dbReference type="Proteomes" id="UP001501170">
    <property type="component" value="Unassembled WGS sequence"/>
</dbReference>
<dbReference type="Gene3D" id="1.10.10.10">
    <property type="entry name" value="Winged helix-like DNA-binding domain superfamily/Winged helix DNA-binding domain"/>
    <property type="match status" value="1"/>
</dbReference>
<dbReference type="RefSeq" id="WP_006895756.1">
    <property type="nucleotide sequence ID" value="NZ_BAAARB010000003.1"/>
</dbReference>
<keyword evidence="2" id="KW-1185">Reference proteome</keyword>
<name>A0ABP5U854_9ACTN</name>
<organism evidence="1 2">
    <name type="scientific">Gordonia cholesterolivorans</name>
    <dbReference type="NCBI Taxonomy" id="559625"/>
    <lineage>
        <taxon>Bacteria</taxon>
        <taxon>Bacillati</taxon>
        <taxon>Actinomycetota</taxon>
        <taxon>Actinomycetes</taxon>
        <taxon>Mycobacteriales</taxon>
        <taxon>Gordoniaceae</taxon>
        <taxon>Gordonia</taxon>
    </lineage>
</organism>
<sequence length="197" mass="21112">MRTTILDTLRAAAAPMTVAEVAEATDIPQTTVRFHLRALTADGLIVVDTAEHDGPGRPRLLYRARPAMDPSGPRNYGILAEVLLRTLADTPDAAARAVAAGREWGAAGSSGSDEPVEDLLAVLDDLGFAPEAAGDRIRLNRCPFLELARRQPALTCSVHRGIVQGVLSRHHTDLRLERLDAFVDGDHCLAVLAGGRR</sequence>
<dbReference type="InterPro" id="IPR036388">
    <property type="entry name" value="WH-like_DNA-bd_sf"/>
</dbReference>
<dbReference type="Pfam" id="PF12840">
    <property type="entry name" value="HTH_20"/>
    <property type="match status" value="1"/>
</dbReference>
<protein>
    <submittedName>
        <fullName evidence="1">Helix-turn-helix domain-containing protein</fullName>
    </submittedName>
</protein>
<accession>A0ABP5U854</accession>
<dbReference type="CDD" id="cd00090">
    <property type="entry name" value="HTH_ARSR"/>
    <property type="match status" value="1"/>
</dbReference>
<dbReference type="SUPFAM" id="SSF46785">
    <property type="entry name" value="Winged helix' DNA-binding domain"/>
    <property type="match status" value="1"/>
</dbReference>
<dbReference type="InterPro" id="IPR011991">
    <property type="entry name" value="ArsR-like_HTH"/>
</dbReference>
<evidence type="ECO:0000313" key="1">
    <source>
        <dbReference type="EMBL" id="GAA2372252.1"/>
    </source>
</evidence>
<reference evidence="2" key="1">
    <citation type="journal article" date="2019" name="Int. J. Syst. Evol. Microbiol.">
        <title>The Global Catalogue of Microorganisms (GCM) 10K type strain sequencing project: providing services to taxonomists for standard genome sequencing and annotation.</title>
        <authorList>
            <consortium name="The Broad Institute Genomics Platform"/>
            <consortium name="The Broad Institute Genome Sequencing Center for Infectious Disease"/>
            <person name="Wu L."/>
            <person name="Ma J."/>
        </authorList>
    </citation>
    <scope>NUCLEOTIDE SEQUENCE [LARGE SCALE GENOMIC DNA]</scope>
    <source>
        <strain evidence="2">JCM 16227</strain>
    </source>
</reference>
<proteinExistence type="predicted"/>
<evidence type="ECO:0000313" key="2">
    <source>
        <dbReference type="Proteomes" id="UP001501170"/>
    </source>
</evidence>